<dbReference type="AlphaFoldDB" id="A0AAD9CWB7"/>
<protein>
    <recommendedName>
        <fullName evidence="3">NAD(P)-binding protein</fullName>
    </recommendedName>
</protein>
<dbReference type="InterPro" id="IPR002347">
    <property type="entry name" value="SDR_fam"/>
</dbReference>
<dbReference type="SUPFAM" id="SSF51735">
    <property type="entry name" value="NAD(P)-binding Rossmann-fold domains"/>
    <property type="match status" value="1"/>
</dbReference>
<accession>A0AAD9CWB7</accession>
<evidence type="ECO:0000313" key="1">
    <source>
        <dbReference type="EMBL" id="KAK1921588.1"/>
    </source>
</evidence>
<dbReference type="Gene3D" id="3.40.50.720">
    <property type="entry name" value="NAD(P)-binding Rossmann-like Domain"/>
    <property type="match status" value="1"/>
</dbReference>
<dbReference type="InterPro" id="IPR036291">
    <property type="entry name" value="NAD(P)-bd_dom_sf"/>
</dbReference>
<keyword evidence="2" id="KW-1185">Reference proteome</keyword>
<organism evidence="1 2">
    <name type="scientific">Papiliotrema laurentii</name>
    <name type="common">Cryptococcus laurentii</name>
    <dbReference type="NCBI Taxonomy" id="5418"/>
    <lineage>
        <taxon>Eukaryota</taxon>
        <taxon>Fungi</taxon>
        <taxon>Dikarya</taxon>
        <taxon>Basidiomycota</taxon>
        <taxon>Agaricomycotina</taxon>
        <taxon>Tremellomycetes</taxon>
        <taxon>Tremellales</taxon>
        <taxon>Rhynchogastremaceae</taxon>
        <taxon>Papiliotrema</taxon>
    </lineage>
</organism>
<dbReference type="PRINTS" id="PR00081">
    <property type="entry name" value="GDHRDH"/>
</dbReference>
<proteinExistence type="predicted"/>
<name>A0AAD9CWB7_PAPLA</name>
<evidence type="ECO:0008006" key="3">
    <source>
        <dbReference type="Google" id="ProtNLM"/>
    </source>
</evidence>
<gene>
    <name evidence="1" type="ORF">DB88DRAFT_71299</name>
</gene>
<comment type="caution">
    <text evidence="1">The sequence shown here is derived from an EMBL/GenBank/DDBJ whole genome shotgun (WGS) entry which is preliminary data.</text>
</comment>
<evidence type="ECO:0000313" key="2">
    <source>
        <dbReference type="Proteomes" id="UP001182556"/>
    </source>
</evidence>
<dbReference type="PANTHER" id="PTHR43431:SF7">
    <property type="entry name" value="OXIDOREDUCTASE, SHORT CHAIN DEHYDROGENASE_REDUCTASE FAMILY (AFU_ORTHOLOGUE AFUA_5G14000)"/>
    <property type="match status" value="1"/>
</dbReference>
<dbReference type="Proteomes" id="UP001182556">
    <property type="component" value="Unassembled WGS sequence"/>
</dbReference>
<sequence>MPRIAVILGVGPGLSASIARKLTATHNLVLLSRSMPDSFPRLNLDLPPSSYLALPSDGSRPSLDTAISEAKKKWPQGTIDVGIFNTGGGFTPGPFLEQKEETLRFNFEKNVIAAWNFGQALIPVFLDNAPGENGGKGTLIYTGATMAVRGGAAFSAMAPTMFARRALTQSLAREFGPKGVHVAHVVVDGRIGTEAGEEGQHLNPKEIAETYVSLVNQHKSVWTQELDIRPYDETF</sequence>
<dbReference type="PANTHER" id="PTHR43431">
    <property type="entry name" value="OXIDOREDUCTASE, SHORT CHAIN DEHYDROGENASE/REDUCTASE FAMILY (AFU_ORTHOLOGUE AFUA_5G14000)"/>
    <property type="match status" value="1"/>
</dbReference>
<dbReference type="Pfam" id="PF00106">
    <property type="entry name" value="adh_short"/>
    <property type="match status" value="1"/>
</dbReference>
<reference evidence="1" key="1">
    <citation type="submission" date="2023-02" db="EMBL/GenBank/DDBJ databases">
        <title>Identification and recombinant expression of a fungal hydrolase from Papiliotrema laurentii that hydrolyzes apple cutin and clears colloidal polyester polyurethane.</title>
        <authorList>
            <consortium name="DOE Joint Genome Institute"/>
            <person name="Roman V.A."/>
            <person name="Bojanowski C."/>
            <person name="Crable B.R."/>
            <person name="Wagner D.N."/>
            <person name="Hung C.S."/>
            <person name="Nadeau L.J."/>
            <person name="Schratz L."/>
            <person name="Haridas S."/>
            <person name="Pangilinan J."/>
            <person name="Lipzen A."/>
            <person name="Na H."/>
            <person name="Yan M."/>
            <person name="Ng V."/>
            <person name="Grigoriev I.V."/>
            <person name="Spatafora J.W."/>
            <person name="Barlow D."/>
            <person name="Biffinger J."/>
            <person name="Kelley-Loughnane N."/>
            <person name="Varaljay V.A."/>
            <person name="Crookes-Goodson W.J."/>
        </authorList>
    </citation>
    <scope>NUCLEOTIDE SEQUENCE</scope>
    <source>
        <strain evidence="1">5307AH</strain>
    </source>
</reference>
<dbReference type="EMBL" id="JAODAN010000010">
    <property type="protein sequence ID" value="KAK1921588.1"/>
    <property type="molecule type" value="Genomic_DNA"/>
</dbReference>